<evidence type="ECO:0000259" key="6">
    <source>
        <dbReference type="PROSITE" id="PS51194"/>
    </source>
</evidence>
<evidence type="ECO:0000259" key="5">
    <source>
        <dbReference type="PROSITE" id="PS51192"/>
    </source>
</evidence>
<proteinExistence type="predicted"/>
<dbReference type="InterPro" id="IPR014001">
    <property type="entry name" value="Helicase_ATP-bd"/>
</dbReference>
<dbReference type="InterPro" id="IPR027417">
    <property type="entry name" value="P-loop_NTPase"/>
</dbReference>
<dbReference type="Pfam" id="PF00271">
    <property type="entry name" value="Helicase_C"/>
    <property type="match status" value="1"/>
</dbReference>
<sequence length="537" mass="58807">MPHLFESNCAPDTSTCRARIIEILNYLDDVGPIDPDQLIQRSEASECVAGHGLRFADLAPLVVRGEDSRLRLSAAGDDLLLDAGRPSPDWAAQPAEGSSRLRKWQAEALRAWCDHGRHGVVEAVTGTGKSRVGIEAVREAISDDYNVIVMVPTVDLVTQWIRALQENRVKSIGAVGDGSRASFTSHRVVVGTVQSLHSNPPVRPDGKVLLVADECHRYGAEQWSKALHPSYRRRLGLTATFERNDDGIAGLLKYFGGAPVYRIGFARAIADGVVARYDVKLLGVRLSNLERREYDRAEETARDARLQLLAAGFPTEPFGVFLHLVQQAAESDPDPTVSDLARRYLKAFSERIDIMTNASAKLGAARLLAPEVERSRGAILFTRRIDMSEELASVLTECGIKAAAVHSETRRAERQALLTDLKVGRLKVLVAPTILDEGLDVPDIDLGVVMGGSRSRRQMIQRMGRVLRLKGDGRRATFIVVYAEDTAEDITRNDGAEGCLDLIVESADSVTQLTVDRDRLQPGVDDLQLRLKGRGGS</sequence>
<keyword evidence="1" id="KW-0547">Nucleotide-binding</keyword>
<dbReference type="PROSITE" id="PS51192">
    <property type="entry name" value="HELICASE_ATP_BIND_1"/>
    <property type="match status" value="1"/>
</dbReference>
<evidence type="ECO:0000256" key="2">
    <source>
        <dbReference type="ARBA" id="ARBA00022801"/>
    </source>
</evidence>
<dbReference type="Proteomes" id="UP001501495">
    <property type="component" value="Unassembled WGS sequence"/>
</dbReference>
<feature type="domain" description="Helicase C-terminal" evidence="6">
    <location>
        <begin position="363"/>
        <end position="528"/>
    </location>
</feature>
<evidence type="ECO:0000256" key="1">
    <source>
        <dbReference type="ARBA" id="ARBA00022741"/>
    </source>
</evidence>
<dbReference type="PANTHER" id="PTHR11274:SF0">
    <property type="entry name" value="GENERAL TRANSCRIPTION AND DNA REPAIR FACTOR IIH HELICASE SUBUNIT XPB"/>
    <property type="match status" value="1"/>
</dbReference>
<dbReference type="PANTHER" id="PTHR11274">
    <property type="entry name" value="RAD25/XP-B DNA REPAIR HELICASE"/>
    <property type="match status" value="1"/>
</dbReference>
<dbReference type="PROSITE" id="PS51194">
    <property type="entry name" value="HELICASE_CTER"/>
    <property type="match status" value="1"/>
</dbReference>
<feature type="domain" description="Helicase ATP-binding" evidence="5">
    <location>
        <begin position="110"/>
        <end position="259"/>
    </location>
</feature>
<dbReference type="EMBL" id="BAAAZH010000036">
    <property type="protein sequence ID" value="GAA4129681.1"/>
    <property type="molecule type" value="Genomic_DNA"/>
</dbReference>
<gene>
    <name evidence="7" type="ORF">GCM10022215_42490</name>
</gene>
<dbReference type="Gene3D" id="3.40.50.300">
    <property type="entry name" value="P-loop containing nucleotide triphosphate hydrolases"/>
    <property type="match status" value="2"/>
</dbReference>
<protein>
    <submittedName>
        <fullName evidence="7">Uncharacterized protein</fullName>
    </submittedName>
</protein>
<dbReference type="Pfam" id="PF04851">
    <property type="entry name" value="ResIII"/>
    <property type="match status" value="1"/>
</dbReference>
<comment type="caution">
    <text evidence="7">The sequence shown here is derived from an EMBL/GenBank/DDBJ whole genome shotgun (WGS) entry which is preliminary data.</text>
</comment>
<dbReference type="InterPro" id="IPR006935">
    <property type="entry name" value="Helicase/UvrB_N"/>
</dbReference>
<evidence type="ECO:0000313" key="8">
    <source>
        <dbReference type="Proteomes" id="UP001501495"/>
    </source>
</evidence>
<evidence type="ECO:0000256" key="4">
    <source>
        <dbReference type="ARBA" id="ARBA00022840"/>
    </source>
</evidence>
<dbReference type="SMART" id="SM00490">
    <property type="entry name" value="HELICc"/>
    <property type="match status" value="1"/>
</dbReference>
<dbReference type="SMART" id="SM00487">
    <property type="entry name" value="DEXDc"/>
    <property type="match status" value="1"/>
</dbReference>
<keyword evidence="8" id="KW-1185">Reference proteome</keyword>
<keyword evidence="4" id="KW-0067">ATP-binding</keyword>
<keyword evidence="2" id="KW-0378">Hydrolase</keyword>
<evidence type="ECO:0000256" key="3">
    <source>
        <dbReference type="ARBA" id="ARBA00022806"/>
    </source>
</evidence>
<organism evidence="7 8">
    <name type="scientific">Nocardioides fonticola</name>
    <dbReference type="NCBI Taxonomy" id="450363"/>
    <lineage>
        <taxon>Bacteria</taxon>
        <taxon>Bacillati</taxon>
        <taxon>Actinomycetota</taxon>
        <taxon>Actinomycetes</taxon>
        <taxon>Propionibacteriales</taxon>
        <taxon>Nocardioidaceae</taxon>
        <taxon>Nocardioides</taxon>
    </lineage>
</organism>
<accession>A0ABP7Y4R9</accession>
<dbReference type="CDD" id="cd17926">
    <property type="entry name" value="DEXHc_RE"/>
    <property type="match status" value="1"/>
</dbReference>
<name>A0ABP7Y4R9_9ACTN</name>
<evidence type="ECO:0000313" key="7">
    <source>
        <dbReference type="EMBL" id="GAA4129681.1"/>
    </source>
</evidence>
<dbReference type="SUPFAM" id="SSF52540">
    <property type="entry name" value="P-loop containing nucleoside triphosphate hydrolases"/>
    <property type="match status" value="1"/>
</dbReference>
<dbReference type="RefSeq" id="WP_344735545.1">
    <property type="nucleotide sequence ID" value="NZ_BAAAZH010000036.1"/>
</dbReference>
<dbReference type="InterPro" id="IPR001650">
    <property type="entry name" value="Helicase_C-like"/>
</dbReference>
<dbReference type="InterPro" id="IPR050615">
    <property type="entry name" value="ATP-dep_DNA_Helicase"/>
</dbReference>
<reference evidence="8" key="1">
    <citation type="journal article" date="2019" name="Int. J. Syst. Evol. Microbiol.">
        <title>The Global Catalogue of Microorganisms (GCM) 10K type strain sequencing project: providing services to taxonomists for standard genome sequencing and annotation.</title>
        <authorList>
            <consortium name="The Broad Institute Genomics Platform"/>
            <consortium name="The Broad Institute Genome Sequencing Center for Infectious Disease"/>
            <person name="Wu L."/>
            <person name="Ma J."/>
        </authorList>
    </citation>
    <scope>NUCLEOTIDE SEQUENCE [LARGE SCALE GENOMIC DNA]</scope>
    <source>
        <strain evidence="8">JCM 16703</strain>
    </source>
</reference>
<keyword evidence="3" id="KW-0347">Helicase</keyword>